<protein>
    <submittedName>
        <fullName evidence="2">Uncharacterized protein</fullName>
    </submittedName>
</protein>
<dbReference type="RefSeq" id="WP_074238801.1">
    <property type="nucleotide sequence ID" value="NZ_FSRA01000001.1"/>
</dbReference>
<evidence type="ECO:0000256" key="1">
    <source>
        <dbReference type="SAM" id="Phobius"/>
    </source>
</evidence>
<reference evidence="2 3" key="1">
    <citation type="submission" date="2016-11" db="EMBL/GenBank/DDBJ databases">
        <authorList>
            <person name="Jaros S."/>
            <person name="Januszkiewicz K."/>
            <person name="Wedrychowicz H."/>
        </authorList>
    </citation>
    <scope>NUCLEOTIDE SEQUENCE [LARGE SCALE GENOMIC DNA]</scope>
    <source>
        <strain evidence="2 3">DSM 24787</strain>
    </source>
</reference>
<dbReference type="AlphaFoldDB" id="A0A1N6EKD4"/>
<evidence type="ECO:0000313" key="3">
    <source>
        <dbReference type="Proteomes" id="UP000185003"/>
    </source>
</evidence>
<accession>A0A1N6EKD4</accession>
<gene>
    <name evidence="2" type="ORF">SAMN04488055_1677</name>
</gene>
<dbReference type="STRING" id="536979.SAMN04488055_1677"/>
<feature type="transmembrane region" description="Helical" evidence="1">
    <location>
        <begin position="12"/>
        <end position="32"/>
    </location>
</feature>
<keyword evidence="3" id="KW-1185">Reference proteome</keyword>
<proteinExistence type="predicted"/>
<dbReference type="Proteomes" id="UP000185003">
    <property type="component" value="Unassembled WGS sequence"/>
</dbReference>
<keyword evidence="1" id="KW-0472">Membrane</keyword>
<evidence type="ECO:0000313" key="2">
    <source>
        <dbReference type="EMBL" id="SIN83522.1"/>
    </source>
</evidence>
<dbReference type="EMBL" id="FSRA01000001">
    <property type="protein sequence ID" value="SIN83522.1"/>
    <property type="molecule type" value="Genomic_DNA"/>
</dbReference>
<organism evidence="2 3">
    <name type="scientific">Chitinophaga niabensis</name>
    <dbReference type="NCBI Taxonomy" id="536979"/>
    <lineage>
        <taxon>Bacteria</taxon>
        <taxon>Pseudomonadati</taxon>
        <taxon>Bacteroidota</taxon>
        <taxon>Chitinophagia</taxon>
        <taxon>Chitinophagales</taxon>
        <taxon>Chitinophagaceae</taxon>
        <taxon>Chitinophaga</taxon>
    </lineage>
</organism>
<keyword evidence="1" id="KW-1133">Transmembrane helix</keyword>
<keyword evidence="1" id="KW-0812">Transmembrane</keyword>
<sequence length="110" mass="12670">MLNYAPDISFKGRFRIILLLVLSLCSCISYILPSGPGQGYFQESLLYENENPEACKLSLGIETSVKNKRTFSKQQFAGICNTVTHSDEYFHLASWIRPAYYNFLHRFSLF</sequence>
<dbReference type="OrthoDB" id="678946at2"/>
<name>A0A1N6EKD4_9BACT</name>